<keyword evidence="2" id="KW-0472">Membrane</keyword>
<evidence type="ECO:0000313" key="3">
    <source>
        <dbReference type="EMBL" id="GAA2246434.1"/>
    </source>
</evidence>
<protein>
    <submittedName>
        <fullName evidence="3">Uncharacterized protein</fullName>
    </submittedName>
</protein>
<gene>
    <name evidence="3" type="ORF">GCM10010104_48550</name>
</gene>
<reference evidence="3 4" key="1">
    <citation type="journal article" date="2019" name="Int. J. Syst. Evol. Microbiol.">
        <title>The Global Catalogue of Microorganisms (GCM) 10K type strain sequencing project: providing services to taxonomists for standard genome sequencing and annotation.</title>
        <authorList>
            <consortium name="The Broad Institute Genomics Platform"/>
            <consortium name="The Broad Institute Genome Sequencing Center for Infectious Disease"/>
            <person name="Wu L."/>
            <person name="Ma J."/>
        </authorList>
    </citation>
    <scope>NUCLEOTIDE SEQUENCE [LARGE SCALE GENOMIC DNA]</scope>
    <source>
        <strain evidence="3 4">JCM 3053</strain>
    </source>
</reference>
<comment type="caution">
    <text evidence="3">The sequence shown here is derived from an EMBL/GenBank/DDBJ whole genome shotgun (WGS) entry which is preliminary data.</text>
</comment>
<dbReference type="RefSeq" id="WP_234846213.1">
    <property type="nucleotide sequence ID" value="NZ_BAAART010000108.1"/>
</dbReference>
<dbReference type="EMBL" id="BAAART010000108">
    <property type="protein sequence ID" value="GAA2246434.1"/>
    <property type="molecule type" value="Genomic_DNA"/>
</dbReference>
<dbReference type="Proteomes" id="UP001501474">
    <property type="component" value="Unassembled WGS sequence"/>
</dbReference>
<organism evidence="3 4">
    <name type="scientific">Streptomyces indiaensis</name>
    <dbReference type="NCBI Taxonomy" id="284033"/>
    <lineage>
        <taxon>Bacteria</taxon>
        <taxon>Bacillati</taxon>
        <taxon>Actinomycetota</taxon>
        <taxon>Actinomycetes</taxon>
        <taxon>Kitasatosporales</taxon>
        <taxon>Streptomycetaceae</taxon>
        <taxon>Streptomyces</taxon>
    </lineage>
</organism>
<feature type="transmembrane region" description="Helical" evidence="2">
    <location>
        <begin position="41"/>
        <end position="62"/>
    </location>
</feature>
<evidence type="ECO:0000256" key="1">
    <source>
        <dbReference type="SAM" id="MobiDB-lite"/>
    </source>
</evidence>
<keyword evidence="2" id="KW-0812">Transmembrane</keyword>
<sequence length="201" mass="21840">MSKRSAPHASGPPPSRKHQAAAGSNPLRRPSDRFECWFRRVLMLVLAVGLPLAAVGAGMTAYGSTMRTAHAQTAQRHEVTARLTSAVADDRGAARQPAEVRWTEQNGTVRTGTTLVRTGTSKGDILRIWVDREGTITGPPVTATTAWSNGFFTGGMAALGMVVGVYAVRAGVGLVLDRRRFAQWDAEWDLVEPQWSARFRR</sequence>
<name>A0ABN3E1L1_9ACTN</name>
<keyword evidence="4" id="KW-1185">Reference proteome</keyword>
<proteinExistence type="predicted"/>
<evidence type="ECO:0000313" key="4">
    <source>
        <dbReference type="Proteomes" id="UP001501474"/>
    </source>
</evidence>
<dbReference type="PANTHER" id="PTHR42305:SF1">
    <property type="entry name" value="MEMBRANE PROTEIN RV1733C-RELATED"/>
    <property type="match status" value="1"/>
</dbReference>
<feature type="region of interest" description="Disordered" evidence="1">
    <location>
        <begin position="1"/>
        <end position="28"/>
    </location>
</feature>
<dbReference type="PANTHER" id="PTHR42305">
    <property type="entry name" value="MEMBRANE PROTEIN RV1733C-RELATED"/>
    <property type="match status" value="1"/>
</dbReference>
<feature type="transmembrane region" description="Helical" evidence="2">
    <location>
        <begin position="156"/>
        <end position="176"/>
    </location>
</feature>
<accession>A0ABN3E1L1</accession>
<evidence type="ECO:0000256" key="2">
    <source>
        <dbReference type="SAM" id="Phobius"/>
    </source>
</evidence>
<dbReference type="InterPro" id="IPR039708">
    <property type="entry name" value="MT1774/Rv1733c-like"/>
</dbReference>
<keyword evidence="2" id="KW-1133">Transmembrane helix</keyword>